<evidence type="ECO:0000313" key="1">
    <source>
        <dbReference type="EMBL" id="GAA0400064.1"/>
    </source>
</evidence>
<evidence type="ECO:0000313" key="2">
    <source>
        <dbReference type="Proteomes" id="UP001500879"/>
    </source>
</evidence>
<evidence type="ECO:0008006" key="3">
    <source>
        <dbReference type="Google" id="ProtNLM"/>
    </source>
</evidence>
<keyword evidence="2" id="KW-1185">Reference proteome</keyword>
<proteinExistence type="predicted"/>
<reference evidence="1 2" key="1">
    <citation type="journal article" date="2019" name="Int. J. Syst. Evol. Microbiol.">
        <title>The Global Catalogue of Microorganisms (GCM) 10K type strain sequencing project: providing services to taxonomists for standard genome sequencing and annotation.</title>
        <authorList>
            <consortium name="The Broad Institute Genomics Platform"/>
            <consortium name="The Broad Institute Genome Sequencing Center for Infectious Disease"/>
            <person name="Wu L."/>
            <person name="Ma J."/>
        </authorList>
    </citation>
    <scope>NUCLEOTIDE SEQUENCE [LARGE SCALE GENOMIC DNA]</scope>
    <source>
        <strain evidence="1 2">JCM 4788</strain>
    </source>
</reference>
<dbReference type="Proteomes" id="UP001500879">
    <property type="component" value="Unassembled WGS sequence"/>
</dbReference>
<comment type="caution">
    <text evidence="1">The sequence shown here is derived from an EMBL/GenBank/DDBJ whole genome shotgun (WGS) entry which is preliminary data.</text>
</comment>
<dbReference type="EMBL" id="BAAABX010000023">
    <property type="protein sequence ID" value="GAA0400064.1"/>
    <property type="molecule type" value="Genomic_DNA"/>
</dbReference>
<sequence length="562" mass="58658">MNSGQRAAGSGQRAAGSGQRTVLLAFRSAGALHRLLDVLPVFDGDERVDSRFTLVPGSSFGTDALTSLERSGARLLPWDEARRRTHDLVLTASPKGELRALRGPSVLLPHGAGFNKALAYEGSPALPSGLDPGYLLDDGEPWAALHALAHGSQLDRLAEHCPPAAARATVVGDPTFDRLLGSLGHRDDYRAALGTGGRRLVVLTSTWGPESLLARRPGLPAGLVHGLPHDAYQFALVLHPNEHSDIGGFDLGRRLAPAMNAGLVLAGPHEEWAALLVASDAVVTDHGSTALYAAALGRPVVGAYDGGQELIPGSPMAEVLARAPRFTGTAGLPDALAAAGARDCRTPARAAFALPGRALARLRAELYRLLDLAPRPGRPEVRPLPRPAPRDHRPHAFAVRAEVSGPRVAVERFPAATPLVAHHLAAELPGAGRAAQSAAVLWRRAAPLPRTPHTSAWTAAGWTARALEEHPGCRTAAALLTPERLLVRHRSAGALSVRVEPCAEGGRVLRTDPAAALSAVHAWLSAAPGAPAAPVTLVCAVGPLGVRVRVGPADDADLGYEL</sequence>
<accession>A0ABN0YLU9</accession>
<dbReference type="SUPFAM" id="SSF53756">
    <property type="entry name" value="UDP-Glycosyltransferase/glycogen phosphorylase"/>
    <property type="match status" value="1"/>
</dbReference>
<gene>
    <name evidence="1" type="ORF">GCM10010357_21360</name>
</gene>
<organism evidence="1 2">
    <name type="scientific">Streptomyces luteireticuli</name>
    <dbReference type="NCBI Taxonomy" id="173858"/>
    <lineage>
        <taxon>Bacteria</taxon>
        <taxon>Bacillati</taxon>
        <taxon>Actinomycetota</taxon>
        <taxon>Actinomycetes</taxon>
        <taxon>Kitasatosporales</taxon>
        <taxon>Streptomycetaceae</taxon>
        <taxon>Streptomyces</taxon>
    </lineage>
</organism>
<protein>
    <recommendedName>
        <fullName evidence="3">Translation initiation factor 2</fullName>
    </recommendedName>
</protein>
<name>A0ABN0YLU9_9ACTN</name>